<dbReference type="Proteomes" id="UP000002573">
    <property type="component" value="Chromosome"/>
</dbReference>
<dbReference type="HOGENOM" id="CLU_1500343_0_0_2"/>
<evidence type="ECO:0000313" key="2">
    <source>
        <dbReference type="Proteomes" id="UP000002573"/>
    </source>
</evidence>
<dbReference type="RefSeq" id="WP_013142787.1">
    <property type="nucleotide sequence ID" value="NC_014205.1"/>
</dbReference>
<proteinExistence type="predicted"/>
<dbReference type="EMBL" id="CP002051">
    <property type="protein sequence ID" value="ADI31589.1"/>
    <property type="molecule type" value="Genomic_DNA"/>
</dbReference>
<dbReference type="eggNOG" id="arCOG03824">
    <property type="taxonomic scope" value="Archaea"/>
</dbReference>
<accession>D7DBP2</accession>
<gene>
    <name evidence="1" type="ordered locus">Shell_0458</name>
</gene>
<name>D7DBP2_STAHD</name>
<reference evidence="2" key="1">
    <citation type="submission" date="2010-05" db="EMBL/GenBank/DDBJ databases">
        <title>Complete sequence of Staphylothermus hellenicus DSM 12710.</title>
        <authorList>
            <consortium name="US DOE Joint Genome Institute"/>
            <person name="Lucas S."/>
            <person name="Copeland A."/>
            <person name="Lapidus A."/>
            <person name="Cheng J.-F."/>
            <person name="Bruce D."/>
            <person name="Goodwin L."/>
            <person name="Pitluck S."/>
            <person name="Davenport K."/>
            <person name="Detter J.C."/>
            <person name="Han C."/>
            <person name="Tapia R."/>
            <person name="Larimer F."/>
            <person name="Land M."/>
            <person name="Hauser L."/>
            <person name="Kyrpides N."/>
            <person name="Mikhailova N."/>
            <person name="Anderson I.J."/>
            <person name="Woyke T."/>
        </authorList>
    </citation>
    <scope>NUCLEOTIDE SEQUENCE [LARGE SCALE GENOMIC DNA]</scope>
    <source>
        <strain evidence="2">DSM 12710 / JCM 10830 / BK20S6-10-b1 / P8</strain>
    </source>
</reference>
<protein>
    <submittedName>
        <fullName evidence="1">Uncharacterized protein</fullName>
    </submittedName>
</protein>
<sequence length="182" mass="21245">MGVKISIPYNVFRGKNINIGLDAYFWKQVSKPYRKTLFVRPISKLKGSPEHSTIVLPTRINHTEQMNDLWEIISIVKHEKIRLASKHQRWKLARFFLIPLPSKMGDTSTLTELVYAEQIAKDIVSSNIKYHGIGWLIIEYDNIKSKIFLGNRIDKIYQWLLENDENFRNEFNKIIAGKTLGV</sequence>
<reference evidence="1 2" key="2">
    <citation type="journal article" date="2011" name="Stand. Genomic Sci.">
        <title>Complete genome sequence of Staphylothermus hellenicus P8.</title>
        <authorList>
            <person name="Anderson I."/>
            <person name="Wirth R."/>
            <person name="Lucas S."/>
            <person name="Copeland A."/>
            <person name="Lapidus A."/>
            <person name="Cheng J.F."/>
            <person name="Goodwin L."/>
            <person name="Pitluck S."/>
            <person name="Davenport K."/>
            <person name="Detter J.C."/>
            <person name="Han C."/>
            <person name="Tapia R."/>
            <person name="Land M."/>
            <person name="Hauser L."/>
            <person name="Pati A."/>
            <person name="Mikhailova N."/>
            <person name="Woyke T."/>
            <person name="Klenk H.P."/>
            <person name="Kyrpides N."/>
            <person name="Ivanova N."/>
        </authorList>
    </citation>
    <scope>NUCLEOTIDE SEQUENCE [LARGE SCALE GENOMIC DNA]</scope>
    <source>
        <strain evidence="2">DSM 12710 / JCM 10830 / BK20S6-10-b1 / P8</strain>
    </source>
</reference>
<organism evidence="1 2">
    <name type="scientific">Staphylothermus hellenicus (strain DSM 12710 / JCM 10830 / BK20S6-10-b1 / P8)</name>
    <dbReference type="NCBI Taxonomy" id="591019"/>
    <lineage>
        <taxon>Archaea</taxon>
        <taxon>Thermoproteota</taxon>
        <taxon>Thermoprotei</taxon>
        <taxon>Desulfurococcales</taxon>
        <taxon>Desulfurococcaceae</taxon>
        <taxon>Staphylothermus</taxon>
    </lineage>
</organism>
<keyword evidence="2" id="KW-1185">Reference proteome</keyword>
<dbReference type="OrthoDB" id="15504at2157"/>
<dbReference type="KEGG" id="shc:Shell_0458"/>
<evidence type="ECO:0000313" key="1">
    <source>
        <dbReference type="EMBL" id="ADI31589.1"/>
    </source>
</evidence>
<dbReference type="AlphaFoldDB" id="D7DBP2"/>
<dbReference type="GeneID" id="9233747"/>